<dbReference type="AlphaFoldDB" id="A0A9P8WJE1"/>
<evidence type="ECO:0000313" key="2">
    <source>
        <dbReference type="EMBL" id="KAH6900417.1"/>
    </source>
</evidence>
<feature type="transmembrane region" description="Helical" evidence="1">
    <location>
        <begin position="33"/>
        <end position="55"/>
    </location>
</feature>
<name>A0A9P8WJE1_9HYPO</name>
<reference evidence="2 3" key="1">
    <citation type="journal article" date="2021" name="Nat. Commun.">
        <title>Genetic determinants of endophytism in the Arabidopsis root mycobiome.</title>
        <authorList>
            <person name="Mesny F."/>
            <person name="Miyauchi S."/>
            <person name="Thiergart T."/>
            <person name="Pickel B."/>
            <person name="Atanasova L."/>
            <person name="Karlsson M."/>
            <person name="Huettel B."/>
            <person name="Barry K.W."/>
            <person name="Haridas S."/>
            <person name="Chen C."/>
            <person name="Bauer D."/>
            <person name="Andreopoulos W."/>
            <person name="Pangilinan J."/>
            <person name="LaButti K."/>
            <person name="Riley R."/>
            <person name="Lipzen A."/>
            <person name="Clum A."/>
            <person name="Drula E."/>
            <person name="Henrissat B."/>
            <person name="Kohler A."/>
            <person name="Grigoriev I.V."/>
            <person name="Martin F.M."/>
            <person name="Hacquard S."/>
        </authorList>
    </citation>
    <scope>NUCLEOTIDE SEQUENCE [LARGE SCALE GENOMIC DNA]</scope>
    <source>
        <strain evidence="2 3">MPI-CAGE-CH-0241</strain>
    </source>
</reference>
<comment type="caution">
    <text evidence="2">The sequence shown here is derived from an EMBL/GenBank/DDBJ whole genome shotgun (WGS) entry which is preliminary data.</text>
</comment>
<organism evidence="2 3">
    <name type="scientific">Thelonectria olida</name>
    <dbReference type="NCBI Taxonomy" id="1576542"/>
    <lineage>
        <taxon>Eukaryota</taxon>
        <taxon>Fungi</taxon>
        <taxon>Dikarya</taxon>
        <taxon>Ascomycota</taxon>
        <taxon>Pezizomycotina</taxon>
        <taxon>Sordariomycetes</taxon>
        <taxon>Hypocreomycetidae</taxon>
        <taxon>Hypocreales</taxon>
        <taxon>Nectriaceae</taxon>
        <taxon>Thelonectria</taxon>
    </lineage>
</organism>
<feature type="transmembrane region" description="Helical" evidence="1">
    <location>
        <begin position="100"/>
        <end position="119"/>
    </location>
</feature>
<evidence type="ECO:0000313" key="3">
    <source>
        <dbReference type="Proteomes" id="UP000777438"/>
    </source>
</evidence>
<evidence type="ECO:0000256" key="1">
    <source>
        <dbReference type="SAM" id="Phobius"/>
    </source>
</evidence>
<accession>A0A9P8WJE1</accession>
<keyword evidence="1" id="KW-0472">Membrane</keyword>
<gene>
    <name evidence="2" type="ORF">B0T10DRAFT_28055</name>
</gene>
<keyword evidence="1" id="KW-1133">Transmembrane helix</keyword>
<dbReference type="EMBL" id="JAGPYM010000001">
    <property type="protein sequence ID" value="KAH6900417.1"/>
    <property type="molecule type" value="Genomic_DNA"/>
</dbReference>
<feature type="transmembrane region" description="Helical" evidence="1">
    <location>
        <begin position="67"/>
        <end position="88"/>
    </location>
</feature>
<proteinExistence type="predicted"/>
<sequence>MQENSFSYCMYAFFSGSTTATSCPQCHTIPQPVFFFLCYSFFFVVCILDSFLFSLVQTWVVFHSHSLPLLVLHSASFLLASLLLLLLLHLVSLVVRWQTCLPRFLLFLFFSFLSFSSLIRCPCVSSPGSVSACSLPSSVLVPSTCRSHTRIRAPVPRRGFPSSDISHFSRPRRDPATLFFFPVAVDRGVVVQHVER</sequence>
<keyword evidence="3" id="KW-1185">Reference proteome</keyword>
<dbReference type="Proteomes" id="UP000777438">
    <property type="component" value="Unassembled WGS sequence"/>
</dbReference>
<keyword evidence="1" id="KW-0812">Transmembrane</keyword>
<protein>
    <submittedName>
        <fullName evidence="2">Uncharacterized protein</fullName>
    </submittedName>
</protein>